<organism evidence="9 10">
    <name type="scientific">Fusarium piperis</name>
    <dbReference type="NCBI Taxonomy" id="1435070"/>
    <lineage>
        <taxon>Eukaryota</taxon>
        <taxon>Fungi</taxon>
        <taxon>Dikarya</taxon>
        <taxon>Ascomycota</taxon>
        <taxon>Pezizomycotina</taxon>
        <taxon>Sordariomycetes</taxon>
        <taxon>Hypocreomycetidae</taxon>
        <taxon>Hypocreales</taxon>
        <taxon>Nectriaceae</taxon>
        <taxon>Fusarium</taxon>
        <taxon>Fusarium solani species complex</taxon>
    </lineage>
</organism>
<evidence type="ECO:0000256" key="5">
    <source>
        <dbReference type="ARBA" id="ARBA00023136"/>
    </source>
</evidence>
<feature type="transmembrane region" description="Helical" evidence="7">
    <location>
        <begin position="348"/>
        <end position="367"/>
    </location>
</feature>
<keyword evidence="5 7" id="KW-0472">Membrane</keyword>
<keyword evidence="3 7" id="KW-0812">Transmembrane</keyword>
<dbReference type="PROSITE" id="PS50850">
    <property type="entry name" value="MFS"/>
    <property type="match status" value="1"/>
</dbReference>
<dbReference type="GO" id="GO:0022857">
    <property type="term" value="F:transmembrane transporter activity"/>
    <property type="evidence" value="ECO:0007669"/>
    <property type="project" value="InterPro"/>
</dbReference>
<feature type="transmembrane region" description="Helical" evidence="7">
    <location>
        <begin position="447"/>
        <end position="468"/>
    </location>
</feature>
<gene>
    <name evidence="9" type="ORF">N0V84_005564</name>
</gene>
<accession>A0A9W8WDH0</accession>
<dbReference type="OrthoDB" id="10262656at2759"/>
<keyword evidence="6" id="KW-0325">Glycoprotein</keyword>
<feature type="domain" description="Major facilitator superfamily (MFS) profile" evidence="8">
    <location>
        <begin position="19"/>
        <end position="503"/>
    </location>
</feature>
<dbReference type="GO" id="GO:0016020">
    <property type="term" value="C:membrane"/>
    <property type="evidence" value="ECO:0007669"/>
    <property type="project" value="UniProtKB-SubCell"/>
</dbReference>
<evidence type="ECO:0000256" key="1">
    <source>
        <dbReference type="ARBA" id="ARBA00004141"/>
    </source>
</evidence>
<name>A0A9W8WDH0_9HYPO</name>
<evidence type="ECO:0000256" key="3">
    <source>
        <dbReference type="ARBA" id="ARBA00022692"/>
    </source>
</evidence>
<feature type="transmembrane region" description="Helical" evidence="7">
    <location>
        <begin position="20"/>
        <end position="45"/>
    </location>
</feature>
<evidence type="ECO:0000256" key="4">
    <source>
        <dbReference type="ARBA" id="ARBA00022989"/>
    </source>
</evidence>
<dbReference type="InterPro" id="IPR011701">
    <property type="entry name" value="MFS"/>
</dbReference>
<keyword evidence="4 7" id="KW-1133">Transmembrane helix</keyword>
<evidence type="ECO:0000259" key="8">
    <source>
        <dbReference type="PROSITE" id="PS50850"/>
    </source>
</evidence>
<reference evidence="9" key="1">
    <citation type="submission" date="2022-10" db="EMBL/GenBank/DDBJ databases">
        <title>Tapping the CABI collections for fungal endophytes: first genome assemblies for Collariella, Neodidymelliopsis, Ascochyta clinopodiicola, Didymella pomorum, Didymosphaeria variabile, Neocosmospora piperis and Neocucurbitaria cava.</title>
        <authorList>
            <person name="Hill R."/>
        </authorList>
    </citation>
    <scope>NUCLEOTIDE SEQUENCE</scope>
    <source>
        <strain evidence="9">IMI 366586</strain>
    </source>
</reference>
<dbReference type="InterPro" id="IPR020846">
    <property type="entry name" value="MFS_dom"/>
</dbReference>
<proteinExistence type="predicted"/>
<dbReference type="CDD" id="cd17330">
    <property type="entry name" value="MFS_SLC46_TetA_like"/>
    <property type="match status" value="1"/>
</dbReference>
<evidence type="ECO:0000256" key="6">
    <source>
        <dbReference type="ARBA" id="ARBA00023180"/>
    </source>
</evidence>
<feature type="transmembrane region" description="Helical" evidence="7">
    <location>
        <begin position="480"/>
        <end position="499"/>
    </location>
</feature>
<dbReference type="AlphaFoldDB" id="A0A9W8WDH0"/>
<dbReference type="Proteomes" id="UP001140502">
    <property type="component" value="Unassembled WGS sequence"/>
</dbReference>
<feature type="transmembrane region" description="Helical" evidence="7">
    <location>
        <begin position="291"/>
        <end position="316"/>
    </location>
</feature>
<feature type="transmembrane region" description="Helical" evidence="7">
    <location>
        <begin position="90"/>
        <end position="109"/>
    </location>
</feature>
<feature type="transmembrane region" description="Helical" evidence="7">
    <location>
        <begin position="192"/>
        <end position="215"/>
    </location>
</feature>
<dbReference type="SUPFAM" id="SSF103473">
    <property type="entry name" value="MFS general substrate transporter"/>
    <property type="match status" value="1"/>
</dbReference>
<sequence>MGVFQLTGSRDPDAFPAMQLFLLAIVRLAEPIALTSIFPYAWALVKDFRIGDETQASVYSGILISAFSLAEAVMGMYWGALSDRIGRKPVLLIGSIGTMLSMLVVGVAPNFGTALVGRLAGGMLNGNIGVIQCMVGELVKRPEHEARAFSIMPFIWSIGTIIGPSIGGLLASPHESWPETFPTGCLFQRFPYLLPNLICSGLLLVSIVLGFFFLVETHPDMQPKSVQPAEPEYVATEETPLIPSSTNMPTTDDQPETYGAIETLSEDWDPLLVEDEKEVPVTSFKVWNRRVVGFIVALSIFTYHSMTFDHLLPIFFEEKRAVATEMFHSASIFPLYSPGGLGLTLRNVGMILAVDGGIALCIQLFIFPWAVNKFGTYRLFIMVTVLHPIAYLLMPMLLLVPETLIFPAIYFCLIVRNILSIILYPLLMILIKEATPTPRALGKVNGLAASAGAACRMIAPPIAGFLWAVGSRNNVQCSALAWYGSAIAAVFGAVQCFSVPRQKNEEPTEETPAVPHKQNMTVTVTEVEFYDSE</sequence>
<comment type="caution">
    <text evidence="9">The sequence shown here is derived from an EMBL/GenBank/DDBJ whole genome shotgun (WGS) entry which is preliminary data.</text>
</comment>
<feature type="transmembrane region" description="Helical" evidence="7">
    <location>
        <begin position="57"/>
        <end position="78"/>
    </location>
</feature>
<evidence type="ECO:0000313" key="10">
    <source>
        <dbReference type="Proteomes" id="UP001140502"/>
    </source>
</evidence>
<evidence type="ECO:0000256" key="2">
    <source>
        <dbReference type="ARBA" id="ARBA00022448"/>
    </source>
</evidence>
<dbReference type="InterPro" id="IPR036259">
    <property type="entry name" value="MFS_trans_sf"/>
</dbReference>
<evidence type="ECO:0000256" key="7">
    <source>
        <dbReference type="SAM" id="Phobius"/>
    </source>
</evidence>
<protein>
    <recommendedName>
        <fullName evidence="8">Major facilitator superfamily (MFS) profile domain-containing protein</fullName>
    </recommendedName>
</protein>
<keyword evidence="2" id="KW-0813">Transport</keyword>
<feature type="transmembrane region" description="Helical" evidence="7">
    <location>
        <begin position="151"/>
        <end position="172"/>
    </location>
</feature>
<comment type="subcellular location">
    <subcellularLocation>
        <location evidence="1">Membrane</location>
        <topology evidence="1">Multi-pass membrane protein</topology>
    </subcellularLocation>
</comment>
<feature type="transmembrane region" description="Helical" evidence="7">
    <location>
        <begin position="379"/>
        <end position="398"/>
    </location>
</feature>
<evidence type="ECO:0000313" key="9">
    <source>
        <dbReference type="EMBL" id="KAJ4320983.1"/>
    </source>
</evidence>
<dbReference type="PANTHER" id="PTHR23504">
    <property type="entry name" value="MAJOR FACILITATOR SUPERFAMILY DOMAIN-CONTAINING PROTEIN 10"/>
    <property type="match status" value="1"/>
</dbReference>
<dbReference type="EMBL" id="JAPEUR010000101">
    <property type="protein sequence ID" value="KAJ4320983.1"/>
    <property type="molecule type" value="Genomic_DNA"/>
</dbReference>
<dbReference type="PANTHER" id="PTHR23504:SF2">
    <property type="entry name" value="TRANSPORTER, PUTATIVE (AFU_ORTHOLOGUE AFUA_8G04150)-RELATED"/>
    <property type="match status" value="1"/>
</dbReference>
<keyword evidence="10" id="KW-1185">Reference proteome</keyword>
<dbReference type="Gene3D" id="1.20.1250.20">
    <property type="entry name" value="MFS general substrate transporter like domains"/>
    <property type="match status" value="1"/>
</dbReference>
<dbReference type="Pfam" id="PF07690">
    <property type="entry name" value="MFS_1"/>
    <property type="match status" value="1"/>
</dbReference>
<feature type="transmembrane region" description="Helical" evidence="7">
    <location>
        <begin position="404"/>
        <end position="427"/>
    </location>
</feature>